<feature type="domain" description="Myb-like" evidence="8">
    <location>
        <begin position="73"/>
        <end position="120"/>
    </location>
</feature>
<evidence type="ECO:0000313" key="11">
    <source>
        <dbReference type="EMBL" id="CAA7406774.1"/>
    </source>
</evidence>
<evidence type="ECO:0000313" key="12">
    <source>
        <dbReference type="Proteomes" id="UP000663760"/>
    </source>
</evidence>
<protein>
    <submittedName>
        <fullName evidence="11">Uncharacterized protein</fullName>
    </submittedName>
</protein>
<dbReference type="PANTHER" id="PTHR44191:SF61">
    <property type="entry name" value="OS08G0151000 PROTEIN"/>
    <property type="match status" value="1"/>
</dbReference>
<evidence type="ECO:0000256" key="5">
    <source>
        <dbReference type="ARBA" id="ARBA00023242"/>
    </source>
</evidence>
<dbReference type="SMART" id="SM00717">
    <property type="entry name" value="SANT"/>
    <property type="match status" value="1"/>
</dbReference>
<evidence type="ECO:0000259" key="9">
    <source>
        <dbReference type="PROSITE" id="PS51293"/>
    </source>
</evidence>
<dbReference type="InterPro" id="IPR009057">
    <property type="entry name" value="Homeodomain-like_sf"/>
</dbReference>
<evidence type="ECO:0000259" key="10">
    <source>
        <dbReference type="PROSITE" id="PS51294"/>
    </source>
</evidence>
<feature type="domain" description="SANT" evidence="9">
    <location>
        <begin position="71"/>
        <end position="124"/>
    </location>
</feature>
<dbReference type="InterPro" id="IPR006447">
    <property type="entry name" value="Myb_dom_plants"/>
</dbReference>
<dbReference type="CDD" id="cd00167">
    <property type="entry name" value="SANT"/>
    <property type="match status" value="1"/>
</dbReference>
<sequence length="263" mass="29642">MPFGGFIALFLFVQISIDLVISGPTNRERTWISIGCIISLCKKNSLLPANRIVSCSILLRSYGNSNPLLLLVRVPWTEEEHRTFLEGLEKLGKGDWRGISKKFVLTRTPTQVASHAQKYFIRQTAPSGRRRRSSLFDVGIHRSSVSCSASLRAEKAPPCRAAHRRGPTIATAWTAPSPGTSGRPSTWSRQRRRWRPLELSAIKERRKVALPCRSAAIVLILREPIVQIQEDRCLLCEYERRTSFPVEPSSLSLSLVEGMKVFF</sequence>
<dbReference type="Gene3D" id="1.10.10.60">
    <property type="entry name" value="Homeodomain-like"/>
    <property type="match status" value="1"/>
</dbReference>
<dbReference type="AlphaFoldDB" id="A0A7I8LBX3"/>
<proteinExistence type="predicted"/>
<dbReference type="GO" id="GO:0009739">
    <property type="term" value="P:response to gibberellin"/>
    <property type="evidence" value="ECO:0007669"/>
    <property type="project" value="TreeGrafter"/>
</dbReference>
<dbReference type="PROSITE" id="PS50090">
    <property type="entry name" value="MYB_LIKE"/>
    <property type="match status" value="1"/>
</dbReference>
<dbReference type="EMBL" id="LR746276">
    <property type="protein sequence ID" value="CAA7406774.1"/>
    <property type="molecule type" value="Genomic_DNA"/>
</dbReference>
<name>A0A7I8LBX3_SPIIN</name>
<feature type="region of interest" description="Disordered" evidence="6">
    <location>
        <begin position="170"/>
        <end position="189"/>
    </location>
</feature>
<feature type="compositionally biased region" description="Polar residues" evidence="6">
    <location>
        <begin position="177"/>
        <end position="188"/>
    </location>
</feature>
<dbReference type="PROSITE" id="PS51293">
    <property type="entry name" value="SANT"/>
    <property type="match status" value="1"/>
</dbReference>
<keyword evidence="2" id="KW-0805">Transcription regulation</keyword>
<feature type="chain" id="PRO_5029867694" evidence="7">
    <location>
        <begin position="23"/>
        <end position="263"/>
    </location>
</feature>
<dbReference type="GO" id="GO:0003677">
    <property type="term" value="F:DNA binding"/>
    <property type="evidence" value="ECO:0007669"/>
    <property type="project" value="UniProtKB-KW"/>
</dbReference>
<evidence type="ECO:0000256" key="1">
    <source>
        <dbReference type="ARBA" id="ARBA00004123"/>
    </source>
</evidence>
<dbReference type="GO" id="GO:0009744">
    <property type="term" value="P:response to sucrose"/>
    <property type="evidence" value="ECO:0007669"/>
    <property type="project" value="UniProtKB-ARBA"/>
</dbReference>
<evidence type="ECO:0000256" key="2">
    <source>
        <dbReference type="ARBA" id="ARBA00023015"/>
    </source>
</evidence>
<comment type="subcellular location">
    <subcellularLocation>
        <location evidence="1">Nucleus</location>
    </subcellularLocation>
</comment>
<dbReference type="InterPro" id="IPR017930">
    <property type="entry name" value="Myb_dom"/>
</dbReference>
<evidence type="ECO:0000256" key="4">
    <source>
        <dbReference type="ARBA" id="ARBA00023163"/>
    </source>
</evidence>
<dbReference type="GO" id="GO:0005634">
    <property type="term" value="C:nucleus"/>
    <property type="evidence" value="ECO:0007669"/>
    <property type="project" value="UniProtKB-SubCell"/>
</dbReference>
<dbReference type="PROSITE" id="PS51294">
    <property type="entry name" value="HTH_MYB"/>
    <property type="match status" value="1"/>
</dbReference>
<keyword evidence="12" id="KW-1185">Reference proteome</keyword>
<accession>A0A7I8LBX3</accession>
<dbReference type="OrthoDB" id="118550at2759"/>
<reference evidence="11" key="1">
    <citation type="submission" date="2020-02" db="EMBL/GenBank/DDBJ databases">
        <authorList>
            <person name="Scholz U."/>
            <person name="Mascher M."/>
            <person name="Fiebig A."/>
        </authorList>
    </citation>
    <scope>NUCLEOTIDE SEQUENCE</scope>
</reference>
<dbReference type="PANTHER" id="PTHR44191">
    <property type="entry name" value="TRANSCRIPTION FACTOR KUA1"/>
    <property type="match status" value="1"/>
</dbReference>
<evidence type="ECO:0000256" key="6">
    <source>
        <dbReference type="SAM" id="MobiDB-lite"/>
    </source>
</evidence>
<dbReference type="GO" id="GO:0009723">
    <property type="term" value="P:response to ethylene"/>
    <property type="evidence" value="ECO:0007669"/>
    <property type="project" value="TreeGrafter"/>
</dbReference>
<keyword evidence="4" id="KW-0804">Transcription</keyword>
<dbReference type="GO" id="GO:0006355">
    <property type="term" value="P:regulation of DNA-templated transcription"/>
    <property type="evidence" value="ECO:0007669"/>
    <property type="project" value="UniProtKB-ARBA"/>
</dbReference>
<feature type="domain" description="HTH myb-type" evidence="10">
    <location>
        <begin position="71"/>
        <end position="124"/>
    </location>
</feature>
<dbReference type="InterPro" id="IPR052245">
    <property type="entry name" value="Plant_Stress_Dev_TF"/>
</dbReference>
<organism evidence="11 12">
    <name type="scientific">Spirodela intermedia</name>
    <name type="common">Intermediate duckweed</name>
    <dbReference type="NCBI Taxonomy" id="51605"/>
    <lineage>
        <taxon>Eukaryota</taxon>
        <taxon>Viridiplantae</taxon>
        <taxon>Streptophyta</taxon>
        <taxon>Embryophyta</taxon>
        <taxon>Tracheophyta</taxon>
        <taxon>Spermatophyta</taxon>
        <taxon>Magnoliopsida</taxon>
        <taxon>Liliopsida</taxon>
        <taxon>Araceae</taxon>
        <taxon>Lemnoideae</taxon>
        <taxon>Spirodela</taxon>
    </lineage>
</organism>
<evidence type="ECO:0000259" key="8">
    <source>
        <dbReference type="PROSITE" id="PS50090"/>
    </source>
</evidence>
<dbReference type="InterPro" id="IPR001005">
    <property type="entry name" value="SANT/Myb"/>
</dbReference>
<dbReference type="SUPFAM" id="SSF46689">
    <property type="entry name" value="Homeodomain-like"/>
    <property type="match status" value="1"/>
</dbReference>
<gene>
    <name evidence="11" type="ORF">SI8410_13017452</name>
</gene>
<keyword evidence="7" id="KW-0732">Signal</keyword>
<dbReference type="NCBIfam" id="TIGR01557">
    <property type="entry name" value="myb_SHAQKYF"/>
    <property type="match status" value="1"/>
</dbReference>
<evidence type="ECO:0000256" key="3">
    <source>
        <dbReference type="ARBA" id="ARBA00023125"/>
    </source>
</evidence>
<evidence type="ECO:0000256" key="7">
    <source>
        <dbReference type="SAM" id="SignalP"/>
    </source>
</evidence>
<keyword evidence="3" id="KW-0238">DNA-binding</keyword>
<dbReference type="Pfam" id="PF00249">
    <property type="entry name" value="Myb_DNA-binding"/>
    <property type="match status" value="1"/>
</dbReference>
<dbReference type="FunFam" id="1.10.10.60:FF:000009">
    <property type="entry name" value="transcription factor MYB1R1"/>
    <property type="match status" value="1"/>
</dbReference>
<dbReference type="InterPro" id="IPR017884">
    <property type="entry name" value="SANT_dom"/>
</dbReference>
<dbReference type="Proteomes" id="UP000663760">
    <property type="component" value="Chromosome 13"/>
</dbReference>
<keyword evidence="5" id="KW-0539">Nucleus</keyword>
<feature type="signal peptide" evidence="7">
    <location>
        <begin position="1"/>
        <end position="22"/>
    </location>
</feature>